<dbReference type="PANTHER" id="PTHR42760">
    <property type="entry name" value="SHORT-CHAIN DEHYDROGENASES/REDUCTASES FAMILY MEMBER"/>
    <property type="match status" value="1"/>
</dbReference>
<evidence type="ECO:0000256" key="1">
    <source>
        <dbReference type="ARBA" id="ARBA00006484"/>
    </source>
</evidence>
<dbReference type="SUPFAM" id="SSF51735">
    <property type="entry name" value="NAD(P)-binding Rossmann-fold domains"/>
    <property type="match status" value="1"/>
</dbReference>
<evidence type="ECO:0000256" key="2">
    <source>
        <dbReference type="ARBA" id="ARBA00023002"/>
    </source>
</evidence>
<dbReference type="STRING" id="1543381.LF63_0101835"/>
<dbReference type="CDD" id="cd05233">
    <property type="entry name" value="SDR_c"/>
    <property type="match status" value="1"/>
</dbReference>
<dbReference type="PANTHER" id="PTHR42760:SF133">
    <property type="entry name" value="3-OXOACYL-[ACYL-CARRIER-PROTEIN] REDUCTASE"/>
    <property type="match status" value="1"/>
</dbReference>
<gene>
    <name evidence="3" type="ORF">LF63_0101835</name>
</gene>
<dbReference type="Gene3D" id="3.40.50.720">
    <property type="entry name" value="NAD(P)-binding Rossmann-like Domain"/>
    <property type="match status" value="1"/>
</dbReference>
<dbReference type="Pfam" id="PF13561">
    <property type="entry name" value="adh_short_C2"/>
    <property type="match status" value="1"/>
</dbReference>
<comment type="caution">
    <text evidence="3">The sequence shown here is derived from an EMBL/GenBank/DDBJ whole genome shotgun (WGS) entry which is preliminary data.</text>
</comment>
<keyword evidence="2" id="KW-0560">Oxidoreductase</keyword>
<evidence type="ECO:0000313" key="3">
    <source>
        <dbReference type="EMBL" id="KGI78964.1"/>
    </source>
</evidence>
<sequence>MVSTEFPNMSDFASYPSLSGRAVLITGGATGIGADFVAAFARQGARVAFLDIDVDGAQTLLGSLEDCAHAPVFLPCDVTDLDALAAAIDAARERIGPIGVLVNNAANDVRHTLEDTDAAYFERSVAVNLRHQYFATRAVADDMRTHGDGSVICLGSTGWMIKNEGYPLYAMAKSAVHGLVNGLARTLGRDRIRINALVPGWVITEKQRRLWLDADGETEIARRQCMPGFLQGDDLARMALFLAADDSRMCTGQSFIVDGGWV</sequence>
<keyword evidence="4" id="KW-1185">Reference proteome</keyword>
<evidence type="ECO:0000313" key="4">
    <source>
        <dbReference type="Proteomes" id="UP000029708"/>
    </source>
</evidence>
<dbReference type="HOGENOM" id="CLU_010194_1_0_6"/>
<dbReference type="EMBL" id="JROI01000005">
    <property type="protein sequence ID" value="KGI78964.1"/>
    <property type="molecule type" value="Genomic_DNA"/>
</dbReference>
<dbReference type="InterPro" id="IPR020904">
    <property type="entry name" value="Sc_DH/Rdtase_CS"/>
</dbReference>
<accession>A0A099CZ01</accession>
<dbReference type="GO" id="GO:0016616">
    <property type="term" value="F:oxidoreductase activity, acting on the CH-OH group of donors, NAD or NADP as acceptor"/>
    <property type="evidence" value="ECO:0007669"/>
    <property type="project" value="TreeGrafter"/>
</dbReference>
<dbReference type="PRINTS" id="PR00081">
    <property type="entry name" value="GDHRDH"/>
</dbReference>
<name>A0A099CZ01_9GAMM</name>
<dbReference type="AlphaFoldDB" id="A0A099CZ01"/>
<proteinExistence type="inferred from homology"/>
<dbReference type="InterPro" id="IPR036291">
    <property type="entry name" value="NAD(P)-bd_dom_sf"/>
</dbReference>
<dbReference type="Proteomes" id="UP000029708">
    <property type="component" value="Unassembled WGS sequence"/>
</dbReference>
<dbReference type="PROSITE" id="PS00061">
    <property type="entry name" value="ADH_SHORT"/>
    <property type="match status" value="1"/>
</dbReference>
<comment type="similarity">
    <text evidence="1">Belongs to the short-chain dehydrogenases/reductases (SDR) family.</text>
</comment>
<dbReference type="InterPro" id="IPR002347">
    <property type="entry name" value="SDR_fam"/>
</dbReference>
<organism evidence="3 4">
    <name type="scientific">Oleiagrimonas soli</name>
    <dbReference type="NCBI Taxonomy" id="1543381"/>
    <lineage>
        <taxon>Bacteria</taxon>
        <taxon>Pseudomonadati</taxon>
        <taxon>Pseudomonadota</taxon>
        <taxon>Gammaproteobacteria</taxon>
        <taxon>Lysobacterales</taxon>
        <taxon>Rhodanobacteraceae</taxon>
        <taxon>Oleiagrimonas</taxon>
    </lineage>
</organism>
<reference evidence="3 4" key="1">
    <citation type="submission" date="2014-09" db="EMBL/GenBank/DDBJ databases">
        <title>Xanthomonadaceae 3.5X direct submission.</title>
        <authorList>
            <person name="Fang T."/>
            <person name="Wang H."/>
        </authorList>
    </citation>
    <scope>NUCLEOTIDE SEQUENCE [LARGE SCALE GENOMIC DNA]</scope>
    <source>
        <strain evidence="3 4">3.5X</strain>
    </source>
</reference>
<dbReference type="FunFam" id="3.40.50.720:FF:000084">
    <property type="entry name" value="Short-chain dehydrogenase reductase"/>
    <property type="match status" value="1"/>
</dbReference>
<protein>
    <submittedName>
        <fullName evidence="3">3-oxoacyl-ACP reductase</fullName>
    </submittedName>
</protein>